<gene>
    <name evidence="4" type="ORF">BXYJ_LOCUS5796</name>
</gene>
<dbReference type="PANTHER" id="PTHR22932:SF1">
    <property type="entry name" value="CO-CHAPERONE PROTEIN DAF-41"/>
    <property type="match status" value="1"/>
</dbReference>
<name>A0A1I7RV38_BURXY</name>
<dbReference type="OrthoDB" id="1564555at2759"/>
<dbReference type="eggNOG" id="KOG3158">
    <property type="taxonomic scope" value="Eukaryota"/>
</dbReference>
<reference evidence="5" key="2">
    <citation type="submission" date="2020-08" db="EMBL/GenBank/DDBJ databases">
        <authorList>
            <person name="Kikuchi T."/>
        </authorList>
    </citation>
    <scope>NUCLEOTIDE SEQUENCE</scope>
    <source>
        <strain evidence="4">Ka4C1</strain>
    </source>
</reference>
<reference evidence="8" key="1">
    <citation type="submission" date="2016-11" db="UniProtKB">
        <authorList>
            <consortium name="WormBaseParasite"/>
        </authorList>
    </citation>
    <scope>IDENTIFICATION</scope>
</reference>
<dbReference type="Proteomes" id="UP000095284">
    <property type="component" value="Unplaced"/>
</dbReference>
<proteinExistence type="inferred from homology"/>
<dbReference type="GO" id="GO:0005829">
    <property type="term" value="C:cytosol"/>
    <property type="evidence" value="ECO:0007669"/>
    <property type="project" value="TreeGrafter"/>
</dbReference>
<feature type="domain" description="CS" evidence="3">
    <location>
        <begin position="4"/>
        <end position="90"/>
    </location>
</feature>
<dbReference type="GO" id="GO:0051131">
    <property type="term" value="P:chaperone-mediated protein complex assembly"/>
    <property type="evidence" value="ECO:0007669"/>
    <property type="project" value="TreeGrafter"/>
</dbReference>
<dbReference type="CDD" id="cd06465">
    <property type="entry name" value="p23_hB-ind1_like"/>
    <property type="match status" value="1"/>
</dbReference>
<dbReference type="Proteomes" id="UP000659654">
    <property type="component" value="Unassembled WGS sequence"/>
</dbReference>
<evidence type="ECO:0000259" key="3">
    <source>
        <dbReference type="PROSITE" id="PS51203"/>
    </source>
</evidence>
<organism evidence="6 8">
    <name type="scientific">Bursaphelenchus xylophilus</name>
    <name type="common">Pinewood nematode worm</name>
    <name type="synonym">Aphelenchoides xylophilus</name>
    <dbReference type="NCBI Taxonomy" id="6326"/>
    <lineage>
        <taxon>Eukaryota</taxon>
        <taxon>Metazoa</taxon>
        <taxon>Ecdysozoa</taxon>
        <taxon>Nematoda</taxon>
        <taxon>Chromadorea</taxon>
        <taxon>Rhabditida</taxon>
        <taxon>Tylenchina</taxon>
        <taxon>Tylenchomorpha</taxon>
        <taxon>Aphelenchoidea</taxon>
        <taxon>Aphelenchoididae</taxon>
        <taxon>Bursaphelenchus</taxon>
    </lineage>
</organism>
<feature type="compositionally biased region" description="Acidic residues" evidence="2">
    <location>
        <begin position="139"/>
        <end position="148"/>
    </location>
</feature>
<comment type="similarity">
    <text evidence="1">Belongs to the p23/wos2 family.</text>
</comment>
<dbReference type="Gene3D" id="2.60.40.790">
    <property type="match status" value="1"/>
</dbReference>
<dbReference type="FunFam" id="2.60.40.790:FF:000013">
    <property type="entry name" value="Very-long-chain (3R)-3-hydroxyacyl-CoA dehydratase"/>
    <property type="match status" value="1"/>
</dbReference>
<evidence type="ECO:0000256" key="1">
    <source>
        <dbReference type="ARBA" id="ARBA00025733"/>
    </source>
</evidence>
<dbReference type="GO" id="GO:0005634">
    <property type="term" value="C:nucleus"/>
    <property type="evidence" value="ECO:0007669"/>
    <property type="project" value="TreeGrafter"/>
</dbReference>
<dbReference type="InterPro" id="IPR045250">
    <property type="entry name" value="p23-like"/>
</dbReference>
<dbReference type="WBParaSite" id="BXY_0459900.1">
    <property type="protein sequence ID" value="BXY_0459900.1"/>
    <property type="gene ID" value="BXY_0459900"/>
</dbReference>
<dbReference type="EMBL" id="CAJFDI010000003">
    <property type="protein sequence ID" value="CAD5219673.1"/>
    <property type="molecule type" value="Genomic_DNA"/>
</dbReference>
<dbReference type="AlphaFoldDB" id="A0A1I7RV38"/>
<dbReference type="PANTHER" id="PTHR22932">
    <property type="entry name" value="TELOMERASE-BINDING PROTEIN P23 HSP90 CO-CHAPERONE"/>
    <property type="match status" value="1"/>
</dbReference>
<dbReference type="GO" id="GO:0051087">
    <property type="term" value="F:protein-folding chaperone binding"/>
    <property type="evidence" value="ECO:0007669"/>
    <property type="project" value="TreeGrafter"/>
</dbReference>
<dbReference type="SMR" id="A0A1I7RV38"/>
<dbReference type="GO" id="GO:0006457">
    <property type="term" value="P:protein folding"/>
    <property type="evidence" value="ECO:0007669"/>
    <property type="project" value="TreeGrafter"/>
</dbReference>
<keyword evidence="7" id="KW-1185">Reference proteome</keyword>
<dbReference type="InterPro" id="IPR007052">
    <property type="entry name" value="CS_dom"/>
</dbReference>
<accession>A0A1I7RV38</accession>
<evidence type="ECO:0000313" key="7">
    <source>
        <dbReference type="Proteomes" id="UP000659654"/>
    </source>
</evidence>
<dbReference type="PROSITE" id="PS51203">
    <property type="entry name" value="CS"/>
    <property type="match status" value="1"/>
</dbReference>
<dbReference type="SUPFAM" id="SSF49764">
    <property type="entry name" value="HSP20-like chaperones"/>
    <property type="match status" value="1"/>
</dbReference>
<feature type="region of interest" description="Disordered" evidence="2">
    <location>
        <begin position="139"/>
        <end position="169"/>
    </location>
</feature>
<dbReference type="EMBL" id="CAJFCV020000003">
    <property type="protein sequence ID" value="CAG9105142.1"/>
    <property type="molecule type" value="Genomic_DNA"/>
</dbReference>
<evidence type="ECO:0000313" key="6">
    <source>
        <dbReference type="Proteomes" id="UP000095284"/>
    </source>
</evidence>
<dbReference type="Proteomes" id="UP000582659">
    <property type="component" value="Unassembled WGS sequence"/>
</dbReference>
<dbReference type="InterPro" id="IPR008978">
    <property type="entry name" value="HSP20-like_chaperone"/>
</dbReference>
<protein>
    <submittedName>
        <fullName evidence="4">(pine wood nematode) hypothetical protein</fullName>
    </submittedName>
    <submittedName>
        <fullName evidence="8">CS domain-containing protein</fullName>
    </submittedName>
</protein>
<evidence type="ECO:0000313" key="4">
    <source>
        <dbReference type="EMBL" id="CAD5219673.1"/>
    </source>
</evidence>
<evidence type="ECO:0000313" key="5">
    <source>
        <dbReference type="EMBL" id="CAG9105142.1"/>
    </source>
</evidence>
<sequence length="169" mass="19799">MAEYLSPTIAWAQRDKVLYLTVKLEDMNVEELKVDGNQFLIRGTSAGKKYQAELEFHGEIDKNQVRQVGTKRHIELILGKKENKWWPRLTSKPVKLPWLKVDFDKWVDEDEQGEEEDPFDFSDLKENIMAEELAIDELEDYDSDESNYDDMPPLQLIENSENTEKKSDS</sequence>
<evidence type="ECO:0000313" key="8">
    <source>
        <dbReference type="WBParaSite" id="BXY_0459900.1"/>
    </source>
</evidence>
<evidence type="ECO:0000256" key="2">
    <source>
        <dbReference type="SAM" id="MobiDB-lite"/>
    </source>
</evidence>
<dbReference type="GO" id="GO:0051879">
    <property type="term" value="F:Hsp90 protein binding"/>
    <property type="evidence" value="ECO:0007669"/>
    <property type="project" value="InterPro"/>
</dbReference>